<dbReference type="Pfam" id="PF03807">
    <property type="entry name" value="F420_oxidored"/>
    <property type="match status" value="1"/>
</dbReference>
<dbReference type="HAMAP" id="MF_01925">
    <property type="entry name" value="P5C_reductase"/>
    <property type="match status" value="1"/>
</dbReference>
<evidence type="ECO:0000259" key="10">
    <source>
        <dbReference type="Pfam" id="PF14748"/>
    </source>
</evidence>
<dbReference type="PANTHER" id="PTHR11645:SF0">
    <property type="entry name" value="PYRROLINE-5-CARBOXYLATE REDUCTASE 3"/>
    <property type="match status" value="1"/>
</dbReference>
<dbReference type="SUPFAM" id="SSF48179">
    <property type="entry name" value="6-phosphogluconate dehydrogenase C-terminal domain-like"/>
    <property type="match status" value="1"/>
</dbReference>
<dbReference type="PIRSF" id="PIRSF000193">
    <property type="entry name" value="Pyrrol-5-carb_rd"/>
    <property type="match status" value="1"/>
</dbReference>
<comment type="similarity">
    <text evidence="1 6">Belongs to the pyrroline-5-carboxylate reductase family.</text>
</comment>
<dbReference type="NCBIfam" id="TIGR00112">
    <property type="entry name" value="proC"/>
    <property type="match status" value="1"/>
</dbReference>
<comment type="function">
    <text evidence="5 6">Catalyzes the reduction of 1-pyrroline-5-carboxylate (PCA) to L-proline.</text>
</comment>
<dbReference type="GO" id="GO:0004735">
    <property type="term" value="F:pyrroline-5-carboxylate reductase activity"/>
    <property type="evidence" value="ECO:0007669"/>
    <property type="project" value="UniProtKB-UniRule"/>
</dbReference>
<gene>
    <name evidence="6 11" type="primary">proC</name>
    <name evidence="11" type="ORF">OWO01_02935</name>
</gene>
<comment type="pathway">
    <text evidence="6">Amino-acid biosynthesis; L-proline biosynthesis; L-proline from L-glutamate 5-semialdehyde: step 1/1.</text>
</comment>
<comment type="catalytic activity">
    <reaction evidence="6">
        <text>L-proline + NAD(+) = (S)-1-pyrroline-5-carboxylate + NADH + 2 H(+)</text>
        <dbReference type="Rhea" id="RHEA:14105"/>
        <dbReference type="ChEBI" id="CHEBI:15378"/>
        <dbReference type="ChEBI" id="CHEBI:17388"/>
        <dbReference type="ChEBI" id="CHEBI:57540"/>
        <dbReference type="ChEBI" id="CHEBI:57945"/>
        <dbReference type="ChEBI" id="CHEBI:60039"/>
        <dbReference type="EC" id="1.5.1.2"/>
    </reaction>
</comment>
<dbReference type="InterPro" id="IPR029036">
    <property type="entry name" value="P5CR_dimer"/>
</dbReference>
<dbReference type="InterPro" id="IPR028939">
    <property type="entry name" value="P5C_Rdtase_cat_N"/>
</dbReference>
<comment type="caution">
    <text evidence="11">The sequence shown here is derived from an EMBL/GenBank/DDBJ whole genome shotgun (WGS) entry which is preliminary data.</text>
</comment>
<evidence type="ECO:0000256" key="7">
    <source>
        <dbReference type="NCBIfam" id="TIGR00112"/>
    </source>
</evidence>
<dbReference type="Gene3D" id="3.40.50.720">
    <property type="entry name" value="NAD(P)-binding Rossmann-like Domain"/>
    <property type="match status" value="1"/>
</dbReference>
<reference evidence="11" key="1">
    <citation type="submission" date="2022-11" db="EMBL/GenBank/DDBJ databases">
        <title>WGS of Natronobacillus azotifigens 24KS-1, an anaerobic diazotrophic haloalkaliphile from soda-rich habitats.</title>
        <authorList>
            <person name="Sorokin D.Y."/>
            <person name="Merkel A.Y."/>
        </authorList>
    </citation>
    <scope>NUCLEOTIDE SEQUENCE</scope>
    <source>
        <strain evidence="11">24KS-1</strain>
    </source>
</reference>
<evidence type="ECO:0000256" key="6">
    <source>
        <dbReference type="HAMAP-Rule" id="MF_01925"/>
    </source>
</evidence>
<dbReference type="EC" id="1.5.1.2" evidence="6 7"/>
<feature type="binding site" evidence="8">
    <location>
        <begin position="9"/>
        <end position="14"/>
    </location>
    <ligand>
        <name>NADP(+)</name>
        <dbReference type="ChEBI" id="CHEBI:58349"/>
    </ligand>
</feature>
<keyword evidence="6" id="KW-0028">Amino-acid biosynthesis</keyword>
<evidence type="ECO:0000259" key="9">
    <source>
        <dbReference type="Pfam" id="PF03807"/>
    </source>
</evidence>
<evidence type="ECO:0000313" key="12">
    <source>
        <dbReference type="Proteomes" id="UP001084197"/>
    </source>
</evidence>
<feature type="domain" description="Pyrroline-5-carboxylate reductase catalytic N-terminal" evidence="9">
    <location>
        <begin position="6"/>
        <end position="101"/>
    </location>
</feature>
<comment type="catalytic activity">
    <reaction evidence="6">
        <text>L-proline + NADP(+) = (S)-1-pyrroline-5-carboxylate + NADPH + 2 H(+)</text>
        <dbReference type="Rhea" id="RHEA:14109"/>
        <dbReference type="ChEBI" id="CHEBI:15378"/>
        <dbReference type="ChEBI" id="CHEBI:17388"/>
        <dbReference type="ChEBI" id="CHEBI:57783"/>
        <dbReference type="ChEBI" id="CHEBI:58349"/>
        <dbReference type="ChEBI" id="CHEBI:60039"/>
        <dbReference type="EC" id="1.5.1.2"/>
    </reaction>
</comment>
<accession>A0A9J6R975</accession>
<dbReference type="Proteomes" id="UP001084197">
    <property type="component" value="Unassembled WGS sequence"/>
</dbReference>
<protein>
    <recommendedName>
        <fullName evidence="6 7">Pyrroline-5-carboxylate reductase</fullName>
        <shortName evidence="6">P5C reductase</shortName>
        <shortName evidence="6">P5CR</shortName>
        <ecNumber evidence="6 7">1.5.1.2</ecNumber>
    </recommendedName>
    <alternativeName>
        <fullName evidence="6">PCA reductase</fullName>
    </alternativeName>
</protein>
<dbReference type="InterPro" id="IPR036291">
    <property type="entry name" value="NAD(P)-bd_dom_sf"/>
</dbReference>
<keyword evidence="6" id="KW-0963">Cytoplasm</keyword>
<evidence type="ECO:0000256" key="8">
    <source>
        <dbReference type="PIRSR" id="PIRSR000193-1"/>
    </source>
</evidence>
<dbReference type="GO" id="GO:0005737">
    <property type="term" value="C:cytoplasm"/>
    <property type="evidence" value="ECO:0007669"/>
    <property type="project" value="UniProtKB-SubCell"/>
</dbReference>
<keyword evidence="4 6" id="KW-0560">Oxidoreductase</keyword>
<dbReference type="PANTHER" id="PTHR11645">
    <property type="entry name" value="PYRROLINE-5-CARBOXYLATE REDUCTASE"/>
    <property type="match status" value="1"/>
</dbReference>
<evidence type="ECO:0000256" key="4">
    <source>
        <dbReference type="ARBA" id="ARBA00023002"/>
    </source>
</evidence>
<keyword evidence="2 6" id="KW-0641">Proline biosynthesis</keyword>
<keyword evidence="12" id="KW-1185">Reference proteome</keyword>
<name>A0A9J6R975_9BACI</name>
<dbReference type="EMBL" id="JAPRAT010000003">
    <property type="protein sequence ID" value="MCZ0702165.1"/>
    <property type="molecule type" value="Genomic_DNA"/>
</dbReference>
<dbReference type="InterPro" id="IPR008927">
    <property type="entry name" value="6-PGluconate_DH-like_C_sf"/>
</dbReference>
<dbReference type="SUPFAM" id="SSF51735">
    <property type="entry name" value="NAD(P)-binding Rossmann-fold domains"/>
    <property type="match status" value="1"/>
</dbReference>
<sequence>MANKHIHFIGGGQMSEAMIRAILTNETVNNSEVTVTDIVESRNTYLTETYHIETGQDQRDFLRKADIIVIGVRPQDDLAQVGKIIQQNSKPEAVIVSIVAGVTLEKFSEYLGKDRAIVRVIPNTLTDTGLGYSGVALNEHATQEQVDFFINGFGKVMYVDESLIDIFTGFGVAGPNYVYYFIESLADAGVLAGLPREQAWQVTLENLVGAVEMLKRTGKHPRQLLDINNSAGGVGINALHELNSSDFAAGLQRSVLKAVQRTTELGE</sequence>
<proteinExistence type="inferred from homology"/>
<keyword evidence="3 6" id="KW-0521">NADP</keyword>
<comment type="subcellular location">
    <subcellularLocation>
        <location evidence="6">Cytoplasm</location>
    </subcellularLocation>
</comment>
<evidence type="ECO:0000313" key="11">
    <source>
        <dbReference type="EMBL" id="MCZ0702165.1"/>
    </source>
</evidence>
<dbReference type="InterPro" id="IPR000304">
    <property type="entry name" value="Pyrroline-COOH_reductase"/>
</dbReference>
<organism evidence="11 12">
    <name type="scientific">Natronobacillus azotifigens</name>
    <dbReference type="NCBI Taxonomy" id="472978"/>
    <lineage>
        <taxon>Bacteria</taxon>
        <taxon>Bacillati</taxon>
        <taxon>Bacillota</taxon>
        <taxon>Bacilli</taxon>
        <taxon>Bacillales</taxon>
        <taxon>Bacillaceae</taxon>
        <taxon>Natronobacillus</taxon>
    </lineage>
</organism>
<dbReference type="GO" id="GO:0055129">
    <property type="term" value="P:L-proline biosynthetic process"/>
    <property type="evidence" value="ECO:0007669"/>
    <property type="project" value="UniProtKB-UniRule"/>
</dbReference>
<dbReference type="AlphaFoldDB" id="A0A9J6R975"/>
<dbReference type="Gene3D" id="1.10.3730.10">
    <property type="entry name" value="ProC C-terminal domain-like"/>
    <property type="match status" value="1"/>
</dbReference>
<evidence type="ECO:0000256" key="1">
    <source>
        <dbReference type="ARBA" id="ARBA00005525"/>
    </source>
</evidence>
<evidence type="ECO:0000256" key="2">
    <source>
        <dbReference type="ARBA" id="ARBA00022650"/>
    </source>
</evidence>
<feature type="domain" description="Pyrroline-5-carboxylate reductase dimerisation" evidence="10">
    <location>
        <begin position="161"/>
        <end position="265"/>
    </location>
</feature>
<evidence type="ECO:0000256" key="3">
    <source>
        <dbReference type="ARBA" id="ARBA00022857"/>
    </source>
</evidence>
<dbReference type="RefSeq" id="WP_268778926.1">
    <property type="nucleotide sequence ID" value="NZ_JAPRAT010000003.1"/>
</dbReference>
<evidence type="ECO:0000256" key="5">
    <source>
        <dbReference type="ARBA" id="ARBA00058118"/>
    </source>
</evidence>
<dbReference type="FunFam" id="1.10.3730.10:FF:000001">
    <property type="entry name" value="Pyrroline-5-carboxylate reductase"/>
    <property type="match status" value="1"/>
</dbReference>
<dbReference type="Pfam" id="PF14748">
    <property type="entry name" value="P5CR_dimer"/>
    <property type="match status" value="1"/>
</dbReference>